<proteinExistence type="predicted"/>
<protein>
    <submittedName>
        <fullName evidence="1">Uncharacterized protein</fullName>
    </submittedName>
</protein>
<organism evidence="1 2">
    <name type="scientific">Thelohanellus kitauei</name>
    <name type="common">Myxosporean</name>
    <dbReference type="NCBI Taxonomy" id="669202"/>
    <lineage>
        <taxon>Eukaryota</taxon>
        <taxon>Metazoa</taxon>
        <taxon>Cnidaria</taxon>
        <taxon>Myxozoa</taxon>
        <taxon>Myxosporea</taxon>
        <taxon>Bivalvulida</taxon>
        <taxon>Platysporina</taxon>
        <taxon>Myxobolidae</taxon>
        <taxon>Thelohanellus</taxon>
    </lineage>
</organism>
<keyword evidence="2" id="KW-1185">Reference proteome</keyword>
<dbReference type="EMBL" id="JWZT01003807">
    <property type="protein sequence ID" value="KII65500.1"/>
    <property type="molecule type" value="Genomic_DNA"/>
</dbReference>
<name>A0A0C2MMA5_THEKT</name>
<accession>A0A0C2MMA5</accession>
<evidence type="ECO:0000313" key="1">
    <source>
        <dbReference type="EMBL" id="KII65500.1"/>
    </source>
</evidence>
<gene>
    <name evidence="1" type="ORF">RF11_01734</name>
</gene>
<comment type="caution">
    <text evidence="1">The sequence shown here is derived from an EMBL/GenBank/DDBJ whole genome shotgun (WGS) entry which is preliminary data.</text>
</comment>
<dbReference type="Proteomes" id="UP000031668">
    <property type="component" value="Unassembled WGS sequence"/>
</dbReference>
<reference evidence="1 2" key="1">
    <citation type="journal article" date="2014" name="Genome Biol. Evol.">
        <title>The genome of the myxosporean Thelohanellus kitauei shows adaptations to nutrient acquisition within its fish host.</title>
        <authorList>
            <person name="Yang Y."/>
            <person name="Xiong J."/>
            <person name="Zhou Z."/>
            <person name="Huo F."/>
            <person name="Miao W."/>
            <person name="Ran C."/>
            <person name="Liu Y."/>
            <person name="Zhang J."/>
            <person name="Feng J."/>
            <person name="Wang M."/>
            <person name="Wang M."/>
            <person name="Wang L."/>
            <person name="Yao B."/>
        </authorList>
    </citation>
    <scope>NUCLEOTIDE SEQUENCE [LARGE SCALE GENOMIC DNA]</scope>
    <source>
        <strain evidence="1">Wuqing</strain>
    </source>
</reference>
<sequence length="121" mass="14239">MVEETPVRWKVYYSAAIPLQHGLDPIGFVEPHVVLYENTFMYSTGQEILKAVYEVFTKLFFIELMILYLEEFQVTSIPEIRTDLFNLIESGSIEVTPSDCDGHQRKMLKYNRCYFVEEINE</sequence>
<dbReference type="AlphaFoldDB" id="A0A0C2MMA5"/>
<evidence type="ECO:0000313" key="2">
    <source>
        <dbReference type="Proteomes" id="UP000031668"/>
    </source>
</evidence>